<evidence type="ECO:0000313" key="2">
    <source>
        <dbReference type="Proteomes" id="UP000834106"/>
    </source>
</evidence>
<sequence>MSSWFSSIFNDNPLPQPSSPTTPSAGVKEDLSTLFRYVIAFLAPPPAPDSNMISGVRNDLEELPLSPLPPNLDMISGIKNDLAKIQGTLKLGLSLLSSKFTSNLLQYSREKKKDSNDDNDLEEDGAVGVTEEVVDFVKKFHHGLRFGLIFLSLFLMVIN</sequence>
<dbReference type="PANTHER" id="PTHR31923:SF9">
    <property type="entry name" value="BSD DOMAIN-CONTAINING PROTEIN"/>
    <property type="match status" value="1"/>
</dbReference>
<proteinExistence type="predicted"/>
<evidence type="ECO:0000313" key="1">
    <source>
        <dbReference type="EMBL" id="CAI9771875.1"/>
    </source>
</evidence>
<dbReference type="EMBL" id="OU503047">
    <property type="protein sequence ID" value="CAI9771875.1"/>
    <property type="molecule type" value="Genomic_DNA"/>
</dbReference>
<protein>
    <submittedName>
        <fullName evidence="1">Uncharacterized protein</fullName>
    </submittedName>
</protein>
<reference evidence="1" key="1">
    <citation type="submission" date="2023-05" db="EMBL/GenBank/DDBJ databases">
        <authorList>
            <person name="Huff M."/>
        </authorList>
    </citation>
    <scope>NUCLEOTIDE SEQUENCE</scope>
</reference>
<gene>
    <name evidence="1" type="ORF">FPE_LOCUS19305</name>
</gene>
<name>A0AAD1ZLQ9_9LAMI</name>
<dbReference type="AlphaFoldDB" id="A0AAD1ZLQ9"/>
<keyword evidence="2" id="KW-1185">Reference proteome</keyword>
<accession>A0AAD1ZLQ9</accession>
<dbReference type="Proteomes" id="UP000834106">
    <property type="component" value="Chromosome 12"/>
</dbReference>
<dbReference type="PANTHER" id="PTHR31923">
    <property type="entry name" value="BSD DOMAIN-CONTAINING PROTEIN"/>
    <property type="match status" value="1"/>
</dbReference>
<organism evidence="1 2">
    <name type="scientific">Fraxinus pennsylvanica</name>
    <dbReference type="NCBI Taxonomy" id="56036"/>
    <lineage>
        <taxon>Eukaryota</taxon>
        <taxon>Viridiplantae</taxon>
        <taxon>Streptophyta</taxon>
        <taxon>Embryophyta</taxon>
        <taxon>Tracheophyta</taxon>
        <taxon>Spermatophyta</taxon>
        <taxon>Magnoliopsida</taxon>
        <taxon>eudicotyledons</taxon>
        <taxon>Gunneridae</taxon>
        <taxon>Pentapetalae</taxon>
        <taxon>asterids</taxon>
        <taxon>lamiids</taxon>
        <taxon>Lamiales</taxon>
        <taxon>Oleaceae</taxon>
        <taxon>Oleeae</taxon>
        <taxon>Fraxinus</taxon>
    </lineage>
</organism>